<dbReference type="EMBL" id="BAAABW010000015">
    <property type="protein sequence ID" value="GAA0349280.1"/>
    <property type="molecule type" value="Genomic_DNA"/>
</dbReference>
<dbReference type="Pfam" id="PF01494">
    <property type="entry name" value="FAD_binding_3"/>
    <property type="match status" value="1"/>
</dbReference>
<protein>
    <submittedName>
        <fullName evidence="7">FAD-dependent oxidoreductase</fullName>
    </submittedName>
</protein>
<keyword evidence="4" id="KW-0274">FAD</keyword>
<keyword evidence="8" id="KW-1185">Reference proteome</keyword>
<dbReference type="Gene3D" id="3.30.70.2450">
    <property type="match status" value="1"/>
</dbReference>
<sequence length="519" mass="57265">MSAPRNVRDAVVIGAGPTGLTLAIALRRYGMDTIVVDKGPSTKREPRASVIWQRALEALRDLGCADLVMSQGLPLNRGEFHVRGRRAGVQQVQLPDTAYPGPLSIEQDVVERLLRDRLRQLGPDVQWSTEAVAVRLDGGSAEVDLRGADGNTRTVDCRWVIGCEGSHSIVRKSLGIPFEGEQRHNLQCMQLNAEPDWSHPYDPGATRIFINHGVTLITDPVPGRGTRFFAFCPDPAPHSQEPPTPREMESLVARATGEPGVRLVPTDPYWANRSRFHDRLAATLRQGHALLAGDSGHLWAPIGGHGLNTGLLGAHNLGWKLAAVHHGWATDALLDTYNTEQRHTAQEVMRNMRRNILEIPPNLPTLTAIQLLLPQLLRSERFARQGALILSDFARNHRKSALSTGRAGPGPLRPGDRLPDLRVTSETGSGRLHDLLSYQRWSLLVTGDGSGTSELRKLTDRYVMPVALFTIRTEPPGHRTRPEGTLLLVRPDGHIGLSARATDDRALTTYLDRWFVRKT</sequence>
<dbReference type="PANTHER" id="PTHR43004">
    <property type="entry name" value="TRK SYSTEM POTASSIUM UPTAKE PROTEIN"/>
    <property type="match status" value="1"/>
</dbReference>
<dbReference type="Proteomes" id="UP001500063">
    <property type="component" value="Unassembled WGS sequence"/>
</dbReference>
<feature type="domain" description="FAD-binding" evidence="6">
    <location>
        <begin position="9"/>
        <end position="351"/>
    </location>
</feature>
<keyword evidence="3" id="KW-0285">Flavoprotein</keyword>
<dbReference type="InterPro" id="IPR002938">
    <property type="entry name" value="FAD-bd"/>
</dbReference>
<comment type="caution">
    <text evidence="7">The sequence shown here is derived from an EMBL/GenBank/DDBJ whole genome shotgun (WGS) entry which is preliminary data.</text>
</comment>
<comment type="similarity">
    <text evidence="2">Belongs to the PheA/TfdB FAD monooxygenase family.</text>
</comment>
<dbReference type="Gene3D" id="3.40.30.120">
    <property type="match status" value="1"/>
</dbReference>
<organism evidence="7 8">
    <name type="scientific">Streptomyces blastmyceticus</name>
    <dbReference type="NCBI Taxonomy" id="68180"/>
    <lineage>
        <taxon>Bacteria</taxon>
        <taxon>Bacillati</taxon>
        <taxon>Actinomycetota</taxon>
        <taxon>Actinomycetes</taxon>
        <taxon>Kitasatosporales</taxon>
        <taxon>Streptomycetaceae</taxon>
        <taxon>Streptomyces</taxon>
    </lineage>
</organism>
<dbReference type="PRINTS" id="PR00420">
    <property type="entry name" value="RNGMNOXGNASE"/>
</dbReference>
<evidence type="ECO:0000256" key="3">
    <source>
        <dbReference type="ARBA" id="ARBA00022630"/>
    </source>
</evidence>
<dbReference type="PANTHER" id="PTHR43004:SF19">
    <property type="entry name" value="BINDING MONOOXYGENASE, PUTATIVE (JCVI)-RELATED"/>
    <property type="match status" value="1"/>
</dbReference>
<dbReference type="Pfam" id="PF21274">
    <property type="entry name" value="Rng_hyd_C"/>
    <property type="match status" value="1"/>
</dbReference>
<name>A0ABN0WX91_9ACTN</name>
<reference evidence="7 8" key="1">
    <citation type="journal article" date="2019" name="Int. J. Syst. Evol. Microbiol.">
        <title>The Global Catalogue of Microorganisms (GCM) 10K type strain sequencing project: providing services to taxonomists for standard genome sequencing and annotation.</title>
        <authorList>
            <consortium name="The Broad Institute Genomics Platform"/>
            <consortium name="The Broad Institute Genome Sequencing Center for Infectious Disease"/>
            <person name="Wu L."/>
            <person name="Ma J."/>
        </authorList>
    </citation>
    <scope>NUCLEOTIDE SEQUENCE [LARGE SCALE GENOMIC DNA]</scope>
    <source>
        <strain evidence="7 8">JCM 4565</strain>
    </source>
</reference>
<evidence type="ECO:0000256" key="4">
    <source>
        <dbReference type="ARBA" id="ARBA00022827"/>
    </source>
</evidence>
<comment type="cofactor">
    <cofactor evidence="1">
        <name>FAD</name>
        <dbReference type="ChEBI" id="CHEBI:57692"/>
    </cofactor>
</comment>
<evidence type="ECO:0000313" key="8">
    <source>
        <dbReference type="Proteomes" id="UP001500063"/>
    </source>
</evidence>
<gene>
    <name evidence="7" type="ORF">GCM10010319_27560</name>
</gene>
<evidence type="ECO:0000256" key="2">
    <source>
        <dbReference type="ARBA" id="ARBA00007801"/>
    </source>
</evidence>
<accession>A0ABN0WX91</accession>
<dbReference type="InterPro" id="IPR036188">
    <property type="entry name" value="FAD/NAD-bd_sf"/>
</dbReference>
<evidence type="ECO:0000256" key="1">
    <source>
        <dbReference type="ARBA" id="ARBA00001974"/>
    </source>
</evidence>
<dbReference type="SUPFAM" id="SSF51905">
    <property type="entry name" value="FAD/NAD(P)-binding domain"/>
    <property type="match status" value="1"/>
</dbReference>
<dbReference type="InterPro" id="IPR050641">
    <property type="entry name" value="RIFMO-like"/>
</dbReference>
<feature type="region of interest" description="Disordered" evidence="5">
    <location>
        <begin position="400"/>
        <end position="421"/>
    </location>
</feature>
<evidence type="ECO:0000259" key="6">
    <source>
        <dbReference type="Pfam" id="PF01494"/>
    </source>
</evidence>
<evidence type="ECO:0000256" key="5">
    <source>
        <dbReference type="SAM" id="MobiDB-lite"/>
    </source>
</evidence>
<dbReference type="InterPro" id="IPR036249">
    <property type="entry name" value="Thioredoxin-like_sf"/>
</dbReference>
<evidence type="ECO:0000313" key="7">
    <source>
        <dbReference type="EMBL" id="GAA0349280.1"/>
    </source>
</evidence>
<proteinExistence type="inferred from homology"/>
<dbReference type="SUPFAM" id="SSF52833">
    <property type="entry name" value="Thioredoxin-like"/>
    <property type="match status" value="1"/>
</dbReference>
<dbReference type="Gene3D" id="3.50.50.60">
    <property type="entry name" value="FAD/NAD(P)-binding domain"/>
    <property type="match status" value="1"/>
</dbReference>